<dbReference type="InterPro" id="IPR044822">
    <property type="entry name" value="Myb_DNA-bind_4"/>
</dbReference>
<dbReference type="Proteomes" id="UP000822688">
    <property type="component" value="Chromosome 9"/>
</dbReference>
<dbReference type="EMBL" id="CM026430">
    <property type="protein sequence ID" value="KAG0561545.1"/>
    <property type="molecule type" value="Genomic_DNA"/>
</dbReference>
<evidence type="ECO:0000259" key="2">
    <source>
        <dbReference type="Pfam" id="PF13837"/>
    </source>
</evidence>
<organism evidence="3 4">
    <name type="scientific">Ceratodon purpureus</name>
    <name type="common">Fire moss</name>
    <name type="synonym">Dicranum purpureum</name>
    <dbReference type="NCBI Taxonomy" id="3225"/>
    <lineage>
        <taxon>Eukaryota</taxon>
        <taxon>Viridiplantae</taxon>
        <taxon>Streptophyta</taxon>
        <taxon>Embryophyta</taxon>
        <taxon>Bryophyta</taxon>
        <taxon>Bryophytina</taxon>
        <taxon>Bryopsida</taxon>
        <taxon>Dicranidae</taxon>
        <taxon>Pseudoditrichales</taxon>
        <taxon>Ditrichaceae</taxon>
        <taxon>Ceratodon</taxon>
    </lineage>
</organism>
<evidence type="ECO:0000256" key="1">
    <source>
        <dbReference type="SAM" id="MobiDB-lite"/>
    </source>
</evidence>
<dbReference type="PANTHER" id="PTHR33492">
    <property type="entry name" value="OSJNBA0043A12.37 PROTEIN-RELATED"/>
    <property type="match status" value="1"/>
</dbReference>
<dbReference type="Pfam" id="PF13837">
    <property type="entry name" value="Myb_DNA-bind_4"/>
    <property type="match status" value="1"/>
</dbReference>
<comment type="caution">
    <text evidence="3">The sequence shown here is derived from an EMBL/GenBank/DDBJ whole genome shotgun (WGS) entry which is preliminary data.</text>
</comment>
<evidence type="ECO:0000313" key="4">
    <source>
        <dbReference type="Proteomes" id="UP000822688"/>
    </source>
</evidence>
<sequence length="475" mass="52553">MARTDDEVEFQNDYEMPDDWNVLSFLQDNESCDKATIGNNMAPIFETATIDPSRSSTPNFTLSADHPHTALFTAQAVEGNTSNVTASLGQEHMVDDAEVKTPAEPVSQPKRSIARSNDKSAKPKRVRGPNWSEEEKNALLVLKLEALTRGPVIKCAGWSNDVSKNLLEKYGFDRNSKSCQQQWDTLLKDYKSIKKFHESTHSGISFWKMDEHQRSKSNEKFPQVFYKAWYVLMESIIEAEKAAKKTCSVKGTASIKGTATSIEVDANLPSPSIQVPSTTITINSADLIQLGQASDANYILSGPSQDQLVSTIVSTAAQFSNLATTDQSSQGHEDVVLDVSLRSTSQGNLQQSEDAEVSNMSNDDLISRIAPFVNKLIEDKLRHVLQSRQEEEQTYREKMLAIEKEKLALMHEKHNMLSTHHGATIMGSFASTSAYNQVVAPLNLASTSLAGQEDHIADDGSHGEVNLMQHYLRIS</sequence>
<feature type="region of interest" description="Disordered" evidence="1">
    <location>
        <begin position="99"/>
        <end position="130"/>
    </location>
</feature>
<gene>
    <name evidence="3" type="ORF">KC19_9G072200</name>
</gene>
<keyword evidence="4" id="KW-1185">Reference proteome</keyword>
<feature type="domain" description="Myb/SANT-like DNA-binding" evidence="2">
    <location>
        <begin position="129"/>
        <end position="210"/>
    </location>
</feature>
<dbReference type="PANTHER" id="PTHR33492:SF1">
    <property type="entry name" value="OS02G0516800 PROTEIN"/>
    <property type="match status" value="1"/>
</dbReference>
<accession>A0A8T0GSI3</accession>
<dbReference type="AlphaFoldDB" id="A0A8T0GSI3"/>
<protein>
    <recommendedName>
        <fullName evidence="2">Myb/SANT-like DNA-binding domain-containing protein</fullName>
    </recommendedName>
</protein>
<dbReference type="EMBL" id="CM026430">
    <property type="protein sequence ID" value="KAG0561547.1"/>
    <property type="molecule type" value="Genomic_DNA"/>
</dbReference>
<proteinExistence type="predicted"/>
<name>A0A8T0GSI3_CERPU</name>
<reference evidence="3" key="1">
    <citation type="submission" date="2020-06" db="EMBL/GenBank/DDBJ databases">
        <title>WGS assembly of Ceratodon purpureus strain R40.</title>
        <authorList>
            <person name="Carey S.B."/>
            <person name="Jenkins J."/>
            <person name="Shu S."/>
            <person name="Lovell J.T."/>
            <person name="Sreedasyam A."/>
            <person name="Maumus F."/>
            <person name="Tiley G.P."/>
            <person name="Fernandez-Pozo N."/>
            <person name="Barry K."/>
            <person name="Chen C."/>
            <person name="Wang M."/>
            <person name="Lipzen A."/>
            <person name="Daum C."/>
            <person name="Saski C.A."/>
            <person name="Payton A.C."/>
            <person name="Mcbreen J.C."/>
            <person name="Conrad R.E."/>
            <person name="Kollar L.M."/>
            <person name="Olsson S."/>
            <person name="Huttunen S."/>
            <person name="Landis J.B."/>
            <person name="Wickett N.J."/>
            <person name="Johnson M.G."/>
            <person name="Rensing S.A."/>
            <person name="Grimwood J."/>
            <person name="Schmutz J."/>
            <person name="Mcdaniel S.F."/>
        </authorList>
    </citation>
    <scope>NUCLEOTIDE SEQUENCE</scope>
    <source>
        <strain evidence="3">R40</strain>
    </source>
</reference>
<evidence type="ECO:0000313" key="3">
    <source>
        <dbReference type="EMBL" id="KAG0561547.1"/>
    </source>
</evidence>